<dbReference type="PANTHER" id="PTHR42785">
    <property type="entry name" value="DNA TOPOISOMERASE, TYPE IA, CORE"/>
    <property type="match status" value="1"/>
</dbReference>
<feature type="domain" description="DNA topoisomerase type IA zn finger" evidence="1">
    <location>
        <begin position="100"/>
        <end position="136"/>
    </location>
</feature>
<dbReference type="OrthoDB" id="6412825at2"/>
<gene>
    <name evidence="2" type="ORF">B0187_09410</name>
</gene>
<dbReference type="InterPro" id="IPR000380">
    <property type="entry name" value="Topo_IA"/>
</dbReference>
<dbReference type="GO" id="GO:0006265">
    <property type="term" value="P:DNA topological change"/>
    <property type="evidence" value="ECO:0007669"/>
    <property type="project" value="InterPro"/>
</dbReference>
<dbReference type="Proteomes" id="UP000190867">
    <property type="component" value="Unassembled WGS sequence"/>
</dbReference>
<dbReference type="PANTHER" id="PTHR42785:SF1">
    <property type="entry name" value="DNA TOPOISOMERASE"/>
    <property type="match status" value="1"/>
</dbReference>
<dbReference type="GO" id="GO:0003917">
    <property type="term" value="F:DNA topoisomerase type I (single strand cut, ATP-independent) activity"/>
    <property type="evidence" value="ECO:0007669"/>
    <property type="project" value="InterPro"/>
</dbReference>
<evidence type="ECO:0000313" key="2">
    <source>
        <dbReference type="EMBL" id="OOR98153.1"/>
    </source>
</evidence>
<keyword evidence="3" id="KW-1185">Reference proteome</keyword>
<name>A0A1T0APV8_9PAST</name>
<feature type="domain" description="DNA topoisomerase type IA zn finger" evidence="1">
    <location>
        <begin position="57"/>
        <end position="92"/>
    </location>
</feature>
<dbReference type="RefSeq" id="WP_078237600.1">
    <property type="nucleotide sequence ID" value="NZ_MUYA01000018.1"/>
</dbReference>
<dbReference type="GO" id="GO:0005694">
    <property type="term" value="C:chromosome"/>
    <property type="evidence" value="ECO:0007669"/>
    <property type="project" value="InterPro"/>
</dbReference>
<feature type="domain" description="DNA topoisomerase type IA zn finger" evidence="1">
    <location>
        <begin position="11"/>
        <end position="47"/>
    </location>
</feature>
<proteinExistence type="predicted"/>
<dbReference type="STRING" id="734.B0187_09410"/>
<accession>A0A1T0APV8</accession>
<evidence type="ECO:0000313" key="3">
    <source>
        <dbReference type="Proteomes" id="UP000190867"/>
    </source>
</evidence>
<protein>
    <recommendedName>
        <fullName evidence="1">DNA topoisomerase type IA zn finger domain-containing protein</fullName>
    </recommendedName>
</protein>
<dbReference type="Gene3D" id="3.30.65.10">
    <property type="entry name" value="Bacterial Topoisomerase I, domain 1"/>
    <property type="match status" value="3"/>
</dbReference>
<dbReference type="InterPro" id="IPR013498">
    <property type="entry name" value="Topo_IA_Znf"/>
</dbReference>
<organism evidence="2 3">
    <name type="scientific">Haemophilus paracuniculus</name>
    <dbReference type="NCBI Taxonomy" id="734"/>
    <lineage>
        <taxon>Bacteria</taxon>
        <taxon>Pseudomonadati</taxon>
        <taxon>Pseudomonadota</taxon>
        <taxon>Gammaproteobacteria</taxon>
        <taxon>Pasteurellales</taxon>
        <taxon>Pasteurellaceae</taxon>
        <taxon>Haemophilus</taxon>
    </lineage>
</organism>
<dbReference type="SUPFAM" id="SSF57783">
    <property type="entry name" value="Zinc beta-ribbon"/>
    <property type="match status" value="3"/>
</dbReference>
<reference evidence="2 3" key="1">
    <citation type="submission" date="2017-02" db="EMBL/GenBank/DDBJ databases">
        <title>Draft genome sequence of Haemophilus paracuniculus CCUG 43573 type strain.</title>
        <authorList>
            <person name="Engstrom-Jakobsson H."/>
            <person name="Salva-Serra F."/>
            <person name="Thorell K."/>
            <person name="Gonzales-Siles L."/>
            <person name="Karlsson R."/>
            <person name="Boulund F."/>
            <person name="Engstrand L."/>
            <person name="Kristiansson E."/>
            <person name="Moore E."/>
        </authorList>
    </citation>
    <scope>NUCLEOTIDE SEQUENCE [LARGE SCALE GENOMIC DNA]</scope>
    <source>
        <strain evidence="2 3">CCUG 43573</strain>
    </source>
</reference>
<dbReference type="GO" id="GO:0003677">
    <property type="term" value="F:DNA binding"/>
    <property type="evidence" value="ECO:0007669"/>
    <property type="project" value="InterPro"/>
</dbReference>
<comment type="caution">
    <text evidence="2">The sequence shown here is derived from an EMBL/GenBank/DDBJ whole genome shotgun (WGS) entry which is preliminary data.</text>
</comment>
<dbReference type="EMBL" id="MUYA01000018">
    <property type="protein sequence ID" value="OOR98153.1"/>
    <property type="molecule type" value="Genomic_DNA"/>
</dbReference>
<dbReference type="Pfam" id="PF01396">
    <property type="entry name" value="Zn_ribbon_Top1"/>
    <property type="match status" value="3"/>
</dbReference>
<dbReference type="AlphaFoldDB" id="A0A1T0APV8"/>
<evidence type="ECO:0000259" key="1">
    <source>
        <dbReference type="Pfam" id="PF01396"/>
    </source>
</evidence>
<sequence>MSLFKSTKQAEICPQCHAELQLKKGKQGLFLGCSNYPACDYLKPLHQINHVIKQLTETCPECGLPLQLKQGSFGIFIGCSGYPDCHFIVQEQTEQEEQFDCPECGSALVARKGRSGKHFYGCSSFPQCKFTLASKPVLKTCPQCECSLALPKKGKYQCANKSCQHIFNDE</sequence>